<evidence type="ECO:0000256" key="3">
    <source>
        <dbReference type="ARBA" id="ARBA00038502"/>
    </source>
</evidence>
<dbReference type="RefSeq" id="WP_260593137.1">
    <property type="nucleotide sequence ID" value="NZ_CP104003.1"/>
</dbReference>
<protein>
    <submittedName>
        <fullName evidence="5">GNAT family N-acetyltransferase</fullName>
    </submittedName>
</protein>
<dbReference type="EMBL" id="CP104003">
    <property type="protein sequence ID" value="UWM54143.1"/>
    <property type="molecule type" value="Genomic_DNA"/>
</dbReference>
<dbReference type="Gene3D" id="3.40.630.30">
    <property type="match status" value="1"/>
</dbReference>
<sequence>MPGLVFLHTDDDAVALRTVEEEDLPFLQRNWNDPDVRRLLRSPTPRNGKQTDEAFEEWLSDDDSVNLLVSDESDGGDDPEPVGTVSLFRIDEQAGVGTLACWITPDAHGEGYATLATEAMVAHAFEERRLHKVVGEAYAHNAASRRVLEKVGLREEGVLRDEKFVDGDHVDVHRYGLLADEWA</sequence>
<dbReference type="InterPro" id="IPR016181">
    <property type="entry name" value="Acyl_CoA_acyltransferase"/>
</dbReference>
<evidence type="ECO:0000313" key="6">
    <source>
        <dbReference type="Proteomes" id="UP001057580"/>
    </source>
</evidence>
<dbReference type="GO" id="GO:0016747">
    <property type="term" value="F:acyltransferase activity, transferring groups other than amino-acyl groups"/>
    <property type="evidence" value="ECO:0007669"/>
    <property type="project" value="InterPro"/>
</dbReference>
<evidence type="ECO:0000256" key="2">
    <source>
        <dbReference type="ARBA" id="ARBA00023315"/>
    </source>
</evidence>
<evidence type="ECO:0000313" key="5">
    <source>
        <dbReference type="EMBL" id="UWM54143.1"/>
    </source>
</evidence>
<comment type="similarity">
    <text evidence="3">Belongs to the acetyltransferase family. RimJ subfamily.</text>
</comment>
<proteinExistence type="inferred from homology"/>
<dbReference type="PANTHER" id="PTHR43792:SF8">
    <property type="entry name" value="[RIBOSOMAL PROTEIN US5]-ALANINE N-ACETYLTRANSFERASE"/>
    <property type="match status" value="1"/>
</dbReference>
<dbReference type="GeneID" id="74944506"/>
<keyword evidence="2" id="KW-0012">Acyltransferase</keyword>
<dbReference type="KEGG" id="ssai:N0B31_18750"/>
<reference evidence="5" key="1">
    <citation type="submission" date="2022-09" db="EMBL/GenBank/DDBJ databases">
        <title>Diverse halophilic archaea isolated from saline environments.</title>
        <authorList>
            <person name="Cui H.-L."/>
        </authorList>
    </citation>
    <scope>NUCLEOTIDE SEQUENCE</scope>
    <source>
        <strain evidence="5">ZS-35-S2</strain>
    </source>
</reference>
<dbReference type="Proteomes" id="UP001057580">
    <property type="component" value="Chromosome"/>
</dbReference>
<organism evidence="5 6">
    <name type="scientific">Salinirubellus salinus</name>
    <dbReference type="NCBI Taxonomy" id="1364945"/>
    <lineage>
        <taxon>Archaea</taxon>
        <taxon>Methanobacteriati</taxon>
        <taxon>Methanobacteriota</taxon>
        <taxon>Stenosarchaea group</taxon>
        <taxon>Halobacteria</taxon>
        <taxon>Halobacteriales</taxon>
        <taxon>Natronomonadaceae</taxon>
        <taxon>Salinirubellus</taxon>
    </lineage>
</organism>
<dbReference type="InterPro" id="IPR000182">
    <property type="entry name" value="GNAT_dom"/>
</dbReference>
<dbReference type="AlphaFoldDB" id="A0A9E7R3K3"/>
<dbReference type="PROSITE" id="PS51186">
    <property type="entry name" value="GNAT"/>
    <property type="match status" value="1"/>
</dbReference>
<feature type="domain" description="N-acetyltransferase" evidence="4">
    <location>
        <begin position="14"/>
        <end position="171"/>
    </location>
</feature>
<dbReference type="PANTHER" id="PTHR43792">
    <property type="entry name" value="GNAT FAMILY, PUTATIVE (AFU_ORTHOLOGUE AFUA_3G00765)-RELATED-RELATED"/>
    <property type="match status" value="1"/>
</dbReference>
<dbReference type="SUPFAM" id="SSF55729">
    <property type="entry name" value="Acyl-CoA N-acyltransferases (Nat)"/>
    <property type="match status" value="1"/>
</dbReference>
<dbReference type="Pfam" id="PF13302">
    <property type="entry name" value="Acetyltransf_3"/>
    <property type="match status" value="1"/>
</dbReference>
<accession>A0A9E7R3K3</accession>
<dbReference type="InterPro" id="IPR051531">
    <property type="entry name" value="N-acetyltransferase"/>
</dbReference>
<keyword evidence="1" id="KW-0808">Transferase</keyword>
<evidence type="ECO:0000259" key="4">
    <source>
        <dbReference type="PROSITE" id="PS51186"/>
    </source>
</evidence>
<gene>
    <name evidence="5" type="ORF">N0B31_18750</name>
</gene>
<name>A0A9E7R3K3_9EURY</name>
<keyword evidence="6" id="KW-1185">Reference proteome</keyword>
<dbReference type="CDD" id="cd04301">
    <property type="entry name" value="NAT_SF"/>
    <property type="match status" value="1"/>
</dbReference>
<evidence type="ECO:0000256" key="1">
    <source>
        <dbReference type="ARBA" id="ARBA00022679"/>
    </source>
</evidence>